<dbReference type="PANTHER" id="PTHR47849:SF8">
    <property type="entry name" value="LECTIN"/>
    <property type="match status" value="1"/>
</dbReference>
<accession>A0AA40E2T7</accession>
<evidence type="ECO:0000313" key="8">
    <source>
        <dbReference type="Proteomes" id="UP001172102"/>
    </source>
</evidence>
<evidence type="ECO:0000256" key="2">
    <source>
        <dbReference type="ARBA" id="ARBA00023157"/>
    </source>
</evidence>
<evidence type="ECO:0000256" key="1">
    <source>
        <dbReference type="ARBA" id="ARBA00022669"/>
    </source>
</evidence>
<dbReference type="GO" id="GO:0008061">
    <property type="term" value="F:chitin binding"/>
    <property type="evidence" value="ECO:0007669"/>
    <property type="project" value="UniProtKB-UniRule"/>
</dbReference>
<dbReference type="Pfam" id="PF00187">
    <property type="entry name" value="Chitin_bind_1"/>
    <property type="match status" value="1"/>
</dbReference>
<feature type="domain" description="Chitin-binding type-1" evidence="6">
    <location>
        <begin position="203"/>
        <end position="248"/>
    </location>
</feature>
<evidence type="ECO:0000256" key="5">
    <source>
        <dbReference type="SAM" id="SignalP"/>
    </source>
</evidence>
<organism evidence="7 8">
    <name type="scientific">Lasiosphaeris hirsuta</name>
    <dbReference type="NCBI Taxonomy" id="260670"/>
    <lineage>
        <taxon>Eukaryota</taxon>
        <taxon>Fungi</taxon>
        <taxon>Dikarya</taxon>
        <taxon>Ascomycota</taxon>
        <taxon>Pezizomycotina</taxon>
        <taxon>Sordariomycetes</taxon>
        <taxon>Sordariomycetidae</taxon>
        <taxon>Sordariales</taxon>
        <taxon>Lasiosphaeriaceae</taxon>
        <taxon>Lasiosphaeris</taxon>
    </lineage>
</organism>
<comment type="caution">
    <text evidence="7">The sequence shown here is derived from an EMBL/GenBank/DDBJ whole genome shotgun (WGS) entry which is preliminary data.</text>
</comment>
<dbReference type="PANTHER" id="PTHR47849">
    <property type="entry name" value="CHITIN-BINDING LECTIN 1"/>
    <property type="match status" value="1"/>
</dbReference>
<feature type="disulfide bond" evidence="3">
    <location>
        <begin position="81"/>
        <end position="95"/>
    </location>
</feature>
<protein>
    <recommendedName>
        <fullName evidence="6">Chitin-binding type-1 domain-containing protein</fullName>
    </recommendedName>
</protein>
<feature type="signal peptide" evidence="5">
    <location>
        <begin position="1"/>
        <end position="19"/>
    </location>
</feature>
<dbReference type="Gene3D" id="3.30.60.10">
    <property type="entry name" value="Endochitinase-like"/>
    <property type="match status" value="3"/>
</dbReference>
<feature type="disulfide bond" evidence="3">
    <location>
        <begin position="314"/>
        <end position="329"/>
    </location>
</feature>
<evidence type="ECO:0000313" key="7">
    <source>
        <dbReference type="EMBL" id="KAK0725914.1"/>
    </source>
</evidence>
<dbReference type="Proteomes" id="UP001172102">
    <property type="component" value="Unassembled WGS sequence"/>
</dbReference>
<dbReference type="PROSITE" id="PS50941">
    <property type="entry name" value="CHIT_BIND_I_2"/>
    <property type="match status" value="3"/>
</dbReference>
<feature type="chain" id="PRO_5041358635" description="Chitin-binding type-1 domain-containing protein" evidence="5">
    <location>
        <begin position="20"/>
        <end position="360"/>
    </location>
</feature>
<dbReference type="SMART" id="SM00270">
    <property type="entry name" value="ChtBD1"/>
    <property type="match status" value="3"/>
</dbReference>
<feature type="compositionally biased region" description="Pro residues" evidence="4">
    <location>
        <begin position="116"/>
        <end position="127"/>
    </location>
</feature>
<gene>
    <name evidence="7" type="ORF">B0H67DRAFT_482540</name>
</gene>
<dbReference type="AlphaFoldDB" id="A0AA40E2T7"/>
<sequence>MRCTYIGLAAALVWTGVSGTKIAKARHGNSNIDLEAMPVVAGHRRASERSGAHNTHLVNLELRQTAGRCGAQYGKCAGDQCCSDYGFCGDTVDHCAPLFNCQTQYGVCGWPRAPPAPPTTAAPPAPPTTSARPTTTSVAPPPVVTPTTTSIPVVVIPTTTSVPVVVTSIVTAPPVVIPPSSTYVAPPPASTSAGGGGLRITQNGMCGNGTICIGSTQYGPCCSQYFWCGSSLDFCGTGCQSSFGACFGNIGGVPPPITTSTSTTTTSAVVTTIITSAPPPPPPPPSTTSTTSARPTTSAISLPPGMRSSTDGKCGSGVTCIGYSGGRCCSQFGYCGDGDQFCPPLVGCQPEFGTCDPARP</sequence>
<dbReference type="InterPro" id="IPR036861">
    <property type="entry name" value="Endochitinase-like_sf"/>
</dbReference>
<keyword evidence="8" id="KW-1185">Reference proteome</keyword>
<feature type="disulfide bond" evidence="3">
    <location>
        <begin position="328"/>
        <end position="342"/>
    </location>
</feature>
<feature type="region of interest" description="Disordered" evidence="4">
    <location>
        <begin position="274"/>
        <end position="311"/>
    </location>
</feature>
<evidence type="ECO:0000256" key="4">
    <source>
        <dbReference type="SAM" id="MobiDB-lite"/>
    </source>
</evidence>
<comment type="caution">
    <text evidence="3">Lacks conserved residue(s) required for the propagation of feature annotation.</text>
</comment>
<dbReference type="CDD" id="cd00035">
    <property type="entry name" value="ChtBD1"/>
    <property type="match status" value="1"/>
</dbReference>
<evidence type="ECO:0000256" key="3">
    <source>
        <dbReference type="PROSITE-ProRule" id="PRU00261"/>
    </source>
</evidence>
<feature type="domain" description="Chitin-binding type-1" evidence="6">
    <location>
        <begin position="66"/>
        <end position="110"/>
    </location>
</feature>
<feature type="disulfide bond" evidence="3">
    <location>
        <begin position="76"/>
        <end position="88"/>
    </location>
</feature>
<feature type="region of interest" description="Disordered" evidence="4">
    <location>
        <begin position="116"/>
        <end position="143"/>
    </location>
</feature>
<feature type="compositionally biased region" description="Pro residues" evidence="4">
    <location>
        <begin position="277"/>
        <end position="286"/>
    </location>
</feature>
<keyword evidence="2 3" id="KW-1015">Disulfide bond</keyword>
<feature type="disulfide bond" evidence="3">
    <location>
        <begin position="221"/>
        <end position="235"/>
    </location>
</feature>
<keyword evidence="1 3" id="KW-0147">Chitin-binding</keyword>
<dbReference type="InterPro" id="IPR001002">
    <property type="entry name" value="Chitin-bd_1"/>
</dbReference>
<name>A0AA40E2T7_9PEZI</name>
<reference evidence="7" key="1">
    <citation type="submission" date="2023-06" db="EMBL/GenBank/DDBJ databases">
        <title>Genome-scale phylogeny and comparative genomics of the fungal order Sordariales.</title>
        <authorList>
            <consortium name="Lawrence Berkeley National Laboratory"/>
            <person name="Hensen N."/>
            <person name="Bonometti L."/>
            <person name="Westerberg I."/>
            <person name="Brannstrom I.O."/>
            <person name="Guillou S."/>
            <person name="Cros-Aarteil S."/>
            <person name="Calhoun S."/>
            <person name="Haridas S."/>
            <person name="Kuo A."/>
            <person name="Mondo S."/>
            <person name="Pangilinan J."/>
            <person name="Riley R."/>
            <person name="Labutti K."/>
            <person name="Andreopoulos B."/>
            <person name="Lipzen A."/>
            <person name="Chen C."/>
            <person name="Yanf M."/>
            <person name="Daum C."/>
            <person name="Ng V."/>
            <person name="Clum A."/>
            <person name="Steindorff A."/>
            <person name="Ohm R."/>
            <person name="Martin F."/>
            <person name="Silar P."/>
            <person name="Natvig D."/>
            <person name="Lalanne C."/>
            <person name="Gautier V."/>
            <person name="Ament-Velasquez S.L."/>
            <person name="Kruys A."/>
            <person name="Hutchinson M.I."/>
            <person name="Powell A.J."/>
            <person name="Barry K."/>
            <person name="Miller A.N."/>
            <person name="Grigoriev I.V."/>
            <person name="Debuchy R."/>
            <person name="Gladieux P."/>
            <person name="Thoren M.H."/>
            <person name="Johannesson H."/>
        </authorList>
    </citation>
    <scope>NUCLEOTIDE SEQUENCE</scope>
    <source>
        <strain evidence="7">SMH4607-1</strain>
    </source>
</reference>
<proteinExistence type="predicted"/>
<feature type="domain" description="Chitin-binding type-1" evidence="6">
    <location>
        <begin position="311"/>
        <end position="357"/>
    </location>
</feature>
<dbReference type="EMBL" id="JAUKUA010000002">
    <property type="protein sequence ID" value="KAK0725914.1"/>
    <property type="molecule type" value="Genomic_DNA"/>
</dbReference>
<dbReference type="SUPFAM" id="SSF57016">
    <property type="entry name" value="Plant lectins/antimicrobial peptides"/>
    <property type="match status" value="3"/>
</dbReference>
<evidence type="ECO:0000259" key="6">
    <source>
        <dbReference type="PROSITE" id="PS50941"/>
    </source>
</evidence>
<keyword evidence="5" id="KW-0732">Signal</keyword>
<feature type="compositionally biased region" description="Low complexity" evidence="4">
    <location>
        <begin position="287"/>
        <end position="301"/>
    </location>
</feature>
<feature type="compositionally biased region" description="Low complexity" evidence="4">
    <location>
        <begin position="128"/>
        <end position="138"/>
    </location>
</feature>